<dbReference type="GO" id="GO:0010997">
    <property type="term" value="F:anaphase-promoting complex binding"/>
    <property type="evidence" value="ECO:0007669"/>
    <property type="project" value="InterPro"/>
</dbReference>
<evidence type="ECO:0000256" key="2">
    <source>
        <dbReference type="ARBA" id="ARBA00022737"/>
    </source>
</evidence>
<reference evidence="6" key="1">
    <citation type="submission" date="2017-02" db="EMBL/GenBank/DDBJ databases">
        <authorList>
            <person name="Tafer H."/>
            <person name="Lopandic K."/>
        </authorList>
    </citation>
    <scope>NUCLEOTIDE SEQUENCE [LARGE SCALE GENOMIC DNA]</scope>
    <source>
        <strain evidence="6">CBS 366.77</strain>
    </source>
</reference>
<dbReference type="Pfam" id="PF00400">
    <property type="entry name" value="WD40"/>
    <property type="match status" value="1"/>
</dbReference>
<dbReference type="EMBL" id="MVGC01000221">
    <property type="protein sequence ID" value="RJE21541.1"/>
    <property type="molecule type" value="Genomic_DNA"/>
</dbReference>
<dbReference type="InterPro" id="IPR001680">
    <property type="entry name" value="WD40_rpt"/>
</dbReference>
<evidence type="ECO:0000256" key="3">
    <source>
        <dbReference type="PROSITE-ProRule" id="PRU00221"/>
    </source>
</evidence>
<keyword evidence="6" id="KW-1185">Reference proteome</keyword>
<evidence type="ECO:0000256" key="4">
    <source>
        <dbReference type="SAM" id="MobiDB-lite"/>
    </source>
</evidence>
<dbReference type="Proteomes" id="UP000266188">
    <property type="component" value="Unassembled WGS sequence"/>
</dbReference>
<evidence type="ECO:0000313" key="6">
    <source>
        <dbReference type="Proteomes" id="UP000266188"/>
    </source>
</evidence>
<evidence type="ECO:0000313" key="5">
    <source>
        <dbReference type="EMBL" id="RJE21541.1"/>
    </source>
</evidence>
<dbReference type="PROSITE" id="PS50082">
    <property type="entry name" value="WD_REPEATS_2"/>
    <property type="match status" value="1"/>
</dbReference>
<dbReference type="GO" id="GO:0031145">
    <property type="term" value="P:anaphase-promoting complex-dependent catabolic process"/>
    <property type="evidence" value="ECO:0007669"/>
    <property type="project" value="TreeGrafter"/>
</dbReference>
<feature type="region of interest" description="Disordered" evidence="4">
    <location>
        <begin position="107"/>
        <end position="195"/>
    </location>
</feature>
<dbReference type="SUPFAM" id="SSF50978">
    <property type="entry name" value="WD40 repeat-like"/>
    <property type="match status" value="2"/>
</dbReference>
<dbReference type="InterPro" id="IPR033010">
    <property type="entry name" value="Cdc20/Fizzy"/>
</dbReference>
<comment type="caution">
    <text evidence="5">The sequence shown here is derived from an EMBL/GenBank/DDBJ whole genome shotgun (WGS) entry which is preliminary data.</text>
</comment>
<evidence type="ECO:0000256" key="1">
    <source>
        <dbReference type="ARBA" id="ARBA00022574"/>
    </source>
</evidence>
<dbReference type="PANTHER" id="PTHR19918:SF5">
    <property type="entry name" value="MEIOSIS-SPECIFIC APC_C ACTIVATOR PROTEIN AMA1"/>
    <property type="match status" value="1"/>
</dbReference>
<proteinExistence type="predicted"/>
<dbReference type="Gene3D" id="2.130.10.10">
    <property type="entry name" value="YVTN repeat-like/Quinoprotein amine dehydrogenase"/>
    <property type="match status" value="2"/>
</dbReference>
<organism evidence="5 6">
    <name type="scientific">Aspergillus sclerotialis</name>
    <dbReference type="NCBI Taxonomy" id="2070753"/>
    <lineage>
        <taxon>Eukaryota</taxon>
        <taxon>Fungi</taxon>
        <taxon>Dikarya</taxon>
        <taxon>Ascomycota</taxon>
        <taxon>Pezizomycotina</taxon>
        <taxon>Eurotiomycetes</taxon>
        <taxon>Eurotiomycetidae</taxon>
        <taxon>Eurotiales</taxon>
        <taxon>Aspergillaceae</taxon>
        <taxon>Aspergillus</taxon>
        <taxon>Aspergillus subgen. Polypaecilum</taxon>
    </lineage>
</organism>
<dbReference type="SMART" id="SM00320">
    <property type="entry name" value="WD40"/>
    <property type="match status" value="5"/>
</dbReference>
<keyword evidence="2" id="KW-0677">Repeat</keyword>
<keyword evidence="1 3" id="KW-0853">WD repeat</keyword>
<dbReference type="GO" id="GO:1990757">
    <property type="term" value="F:ubiquitin ligase activator activity"/>
    <property type="evidence" value="ECO:0007669"/>
    <property type="project" value="TreeGrafter"/>
</dbReference>
<name>A0A3A2ZWX3_9EURO</name>
<protein>
    <submittedName>
        <fullName evidence="5">WD domain-containing protein</fullName>
    </submittedName>
</protein>
<dbReference type="AlphaFoldDB" id="A0A3A2ZWX3"/>
<dbReference type="InterPro" id="IPR015943">
    <property type="entry name" value="WD40/YVTN_repeat-like_dom_sf"/>
</dbReference>
<gene>
    <name evidence="5" type="ORF">PHISCL_06113</name>
</gene>
<dbReference type="GO" id="GO:0005680">
    <property type="term" value="C:anaphase-promoting complex"/>
    <property type="evidence" value="ECO:0007669"/>
    <property type="project" value="TreeGrafter"/>
</dbReference>
<dbReference type="InterPro" id="IPR036322">
    <property type="entry name" value="WD40_repeat_dom_sf"/>
</dbReference>
<dbReference type="STRING" id="2070753.A0A3A2ZWX3"/>
<feature type="repeat" description="WD" evidence="3">
    <location>
        <begin position="520"/>
        <end position="554"/>
    </location>
</feature>
<accession>A0A3A2ZWX3</accession>
<dbReference type="OrthoDB" id="10263272at2759"/>
<dbReference type="PANTHER" id="PTHR19918">
    <property type="entry name" value="CELL DIVISION CYCLE 20 CDC20 FIZZY -RELATED"/>
    <property type="match status" value="1"/>
</dbReference>
<sequence length="878" mass="96231">MVDSRCHSSQESFFSAVASSFTPPGLLPKPSKRDGSMKIVDFATLNLSLRLSASEENIQSFPQKVDSKKSFPSLFEKTQTQETLPSEQPGSPISPIVRGRQRVRRYTSAGVAGRGLKSPASPDRFIPTREFNDPPSTTFHVSKSPRRLSPEEKLLRRRSPKADPFMPSRPRRSVSAPKPQTERANSPHYAPHMVNDSSVVGGQTLTGPNDLLRQISSGAVWNVGGSGAALDRPPLAIPDGTGGLLGSGTTAPMYTAKFLPRTTTTEEREKHESRVALALDIDPATRLLSTSSSGRCLNLCRAHPHLPMSGFLLLFGKIMLGSGLKEISGNKIYLKSIRPSPNKEDSERILPSRPFRVLEAPLLRDDFYCSTLAYSAISGILAVGLGHRVYLWSEALGVQYPPFGDQHPSNYVTSLSFSSENGCKSILAVGRQAGLLCLWSTFETEVRFEISHPNSISCVAFKQAKSRRLSERFSNVEVDAEDLAVGDELGNVWYYSVEWPDEDVRDRYDWNGTMTLLAKISAHTQQICGLAWSPDDIYLATGGNDNSCLLFDLRELISPNELGCISKSCQSRHTPGVQCQNAFSCLTANANPRRLFNRRHLISHLLPSWAHSHIKPISSSLLNHTGSLISGGERTAIVPSNRQKHRLIHSAAVKAMAFAPWQPSLLATGGGSNDRAIHFYHTPSGACLATINVHAQVTSLIWSKTRREIVATFGYAQPEHPFRIAVFAWPSCEQIAAIPWGPHGSSWESLENEGVVDCGRALWAVSYPGSPQFDPLLDTLDDSRCTAHRSMFTRRGRSEPCRRIARMVRPREKEGGLWCSRTAEEGCIIVASSDQSVKFHEVWSGLKKGTGAASGLFGGSEILEGLEGIENPGGEVIR</sequence>
<dbReference type="GO" id="GO:1905786">
    <property type="term" value="P:positive regulation of anaphase-promoting complex-dependent catabolic process"/>
    <property type="evidence" value="ECO:0007669"/>
    <property type="project" value="TreeGrafter"/>
</dbReference>
<dbReference type="PROSITE" id="PS50294">
    <property type="entry name" value="WD_REPEATS_REGION"/>
    <property type="match status" value="1"/>
</dbReference>